<evidence type="ECO:0000313" key="2">
    <source>
        <dbReference type="EMBL" id="CAD8691910.1"/>
    </source>
</evidence>
<dbReference type="AlphaFoldDB" id="A0A7S0S044"/>
<evidence type="ECO:0000256" key="1">
    <source>
        <dbReference type="SAM" id="MobiDB-lite"/>
    </source>
</evidence>
<accession>A0A7S0S044</accession>
<dbReference type="EMBL" id="HBFB01028800">
    <property type="protein sequence ID" value="CAD8691910.1"/>
    <property type="molecule type" value="Transcribed_RNA"/>
</dbReference>
<name>A0A7S0S044_9CHLO</name>
<reference evidence="2" key="1">
    <citation type="submission" date="2021-01" db="EMBL/GenBank/DDBJ databases">
        <authorList>
            <person name="Corre E."/>
            <person name="Pelletier E."/>
            <person name="Niang G."/>
            <person name="Scheremetjew M."/>
            <person name="Finn R."/>
            <person name="Kale V."/>
            <person name="Holt S."/>
            <person name="Cochrane G."/>
            <person name="Meng A."/>
            <person name="Brown T."/>
            <person name="Cohen L."/>
        </authorList>
    </citation>
    <scope>NUCLEOTIDE SEQUENCE</scope>
    <source>
        <strain evidence="2">SAG 11-49</strain>
    </source>
</reference>
<organism evidence="2">
    <name type="scientific">Chlamydomonas leiostraca</name>
    <dbReference type="NCBI Taxonomy" id="1034604"/>
    <lineage>
        <taxon>Eukaryota</taxon>
        <taxon>Viridiplantae</taxon>
        <taxon>Chlorophyta</taxon>
        <taxon>core chlorophytes</taxon>
        <taxon>Chlorophyceae</taxon>
        <taxon>CS clade</taxon>
        <taxon>Chlamydomonadales</taxon>
        <taxon>Chlamydomonadaceae</taxon>
        <taxon>Chlamydomonas</taxon>
    </lineage>
</organism>
<sequence length="191" mass="20467">MGTGVLGMATSLLPSESVLQDILHNPKGEHVASKLQGVLHSVHEGATKHGSALHEHCQRLTRQLAALHGMVAPGFGSEDCDQWGMRVELWIMELQSALDRLAKADDDFALRQLLHTAQGHLHPLIDAMSESQSDHGKESSGDMSSCSSSTCGSSVASSAANSSSSSQQGRRLVAMRSRLSYNRHWAGKVCV</sequence>
<protein>
    <submittedName>
        <fullName evidence="2">Uncharacterized protein</fullName>
    </submittedName>
</protein>
<feature type="region of interest" description="Disordered" evidence="1">
    <location>
        <begin position="129"/>
        <end position="148"/>
    </location>
</feature>
<proteinExistence type="predicted"/>
<gene>
    <name evidence="2" type="ORF">CLEI1391_LOCUS16093</name>
</gene>